<protein>
    <submittedName>
        <fullName evidence="2">Uncharacterized protein</fullName>
    </submittedName>
</protein>
<keyword evidence="1" id="KW-0472">Membrane</keyword>
<evidence type="ECO:0000256" key="1">
    <source>
        <dbReference type="SAM" id="Phobius"/>
    </source>
</evidence>
<keyword evidence="1" id="KW-0812">Transmembrane</keyword>
<dbReference type="EMBL" id="BSFF01000001">
    <property type="protein sequence ID" value="GLK54405.1"/>
    <property type="molecule type" value="Genomic_DNA"/>
</dbReference>
<comment type="caution">
    <text evidence="2">The sequence shown here is derived from an EMBL/GenBank/DDBJ whole genome shotgun (WGS) entry which is preliminary data.</text>
</comment>
<evidence type="ECO:0000313" key="2">
    <source>
        <dbReference type="EMBL" id="GLK54405.1"/>
    </source>
</evidence>
<reference evidence="2" key="1">
    <citation type="journal article" date="2014" name="Int. J. Syst. Evol. Microbiol.">
        <title>Complete genome sequence of Corynebacterium casei LMG S-19264T (=DSM 44701T), isolated from a smear-ripened cheese.</title>
        <authorList>
            <consortium name="US DOE Joint Genome Institute (JGI-PGF)"/>
            <person name="Walter F."/>
            <person name="Albersmeier A."/>
            <person name="Kalinowski J."/>
            <person name="Ruckert C."/>
        </authorList>
    </citation>
    <scope>NUCLEOTIDE SEQUENCE</scope>
    <source>
        <strain evidence="2">VKM B-1606</strain>
    </source>
</reference>
<accession>A0A9W6ISH3</accession>
<keyword evidence="1" id="KW-1133">Transmembrane helix</keyword>
<dbReference type="RefSeq" id="WP_204949743.1">
    <property type="nucleotide sequence ID" value="NZ_BSFF01000001.1"/>
</dbReference>
<keyword evidence="4" id="KW-1185">Reference proteome</keyword>
<organism evidence="2 5">
    <name type="scientific">Methylopila capsulata</name>
    <dbReference type="NCBI Taxonomy" id="61654"/>
    <lineage>
        <taxon>Bacteria</taxon>
        <taxon>Pseudomonadati</taxon>
        <taxon>Pseudomonadota</taxon>
        <taxon>Alphaproteobacteria</taxon>
        <taxon>Hyphomicrobiales</taxon>
        <taxon>Methylopilaceae</taxon>
        <taxon>Methylopila</taxon>
    </lineage>
</organism>
<feature type="transmembrane region" description="Helical" evidence="1">
    <location>
        <begin position="35"/>
        <end position="60"/>
    </location>
</feature>
<evidence type="ECO:0000313" key="5">
    <source>
        <dbReference type="Proteomes" id="UP001143400"/>
    </source>
</evidence>
<evidence type="ECO:0000313" key="3">
    <source>
        <dbReference type="EMBL" id="MBM7851348.1"/>
    </source>
</evidence>
<name>A0A9W6ISH3_9HYPH</name>
<dbReference type="EMBL" id="JAFBCY010000002">
    <property type="protein sequence ID" value="MBM7851348.1"/>
    <property type="molecule type" value="Genomic_DNA"/>
</dbReference>
<reference evidence="3 4" key="2">
    <citation type="submission" date="2021-01" db="EMBL/GenBank/DDBJ databases">
        <title>Genomic Encyclopedia of Type Strains, Phase IV (KMG-IV): sequencing the most valuable type-strain genomes for metagenomic binning, comparative biology and taxonomic classification.</title>
        <authorList>
            <person name="Goeker M."/>
        </authorList>
    </citation>
    <scope>NUCLEOTIDE SEQUENCE [LARGE SCALE GENOMIC DNA]</scope>
    <source>
        <strain evidence="3 4">DSM 6130</strain>
    </source>
</reference>
<reference evidence="2" key="3">
    <citation type="submission" date="2023-01" db="EMBL/GenBank/DDBJ databases">
        <authorList>
            <person name="Sun Q."/>
            <person name="Evtushenko L."/>
        </authorList>
    </citation>
    <scope>NUCLEOTIDE SEQUENCE</scope>
    <source>
        <strain evidence="2">VKM B-1606</strain>
    </source>
</reference>
<dbReference type="Proteomes" id="UP001143400">
    <property type="component" value="Unassembled WGS sequence"/>
</dbReference>
<proteinExistence type="predicted"/>
<gene>
    <name evidence="2" type="ORF">GCM10008170_04240</name>
    <name evidence="3" type="ORF">JOD31_001573</name>
</gene>
<dbReference type="Proteomes" id="UP000758856">
    <property type="component" value="Unassembled WGS sequence"/>
</dbReference>
<evidence type="ECO:0000313" key="4">
    <source>
        <dbReference type="Proteomes" id="UP000758856"/>
    </source>
</evidence>
<sequence length="71" mass="7654">MEVRSALEAVCSNPMTWPKPQRLAFLIGLPVTLPLWLVAAALSLLALVVTTVFVTATSFVQEAWADIRGGD</sequence>
<dbReference type="AlphaFoldDB" id="A0A9W6ISH3"/>